<organism evidence="1 2">
    <name type="scientific">Kipferlia bialata</name>
    <dbReference type="NCBI Taxonomy" id="797122"/>
    <lineage>
        <taxon>Eukaryota</taxon>
        <taxon>Metamonada</taxon>
        <taxon>Carpediemonas-like organisms</taxon>
        <taxon>Kipferlia</taxon>
    </lineage>
</organism>
<dbReference type="Proteomes" id="UP000265618">
    <property type="component" value="Unassembled WGS sequence"/>
</dbReference>
<gene>
    <name evidence="1" type="ORF">KIPB_009013</name>
</gene>
<feature type="non-terminal residue" evidence="1">
    <location>
        <position position="1"/>
    </location>
</feature>
<name>A0A391NXU4_9EUKA</name>
<keyword evidence="2" id="KW-1185">Reference proteome</keyword>
<dbReference type="AlphaFoldDB" id="A0A391NXU4"/>
<protein>
    <submittedName>
        <fullName evidence="1">Uncharacterized protein</fullName>
    </submittedName>
</protein>
<sequence length="83" mass="9291">VVAAQHFWRERKAVMLRYRDALPESGATLTLSAPSLLSLLAAVPTQPERLYVYRQWLQRVPEGERAEVLAGLASDAERAMALQ</sequence>
<proteinExistence type="predicted"/>
<dbReference type="EMBL" id="BDIP01002940">
    <property type="protein sequence ID" value="GCA63283.1"/>
    <property type="molecule type" value="Genomic_DNA"/>
</dbReference>
<comment type="caution">
    <text evidence="1">The sequence shown here is derived from an EMBL/GenBank/DDBJ whole genome shotgun (WGS) entry which is preliminary data.</text>
</comment>
<reference evidence="1 2" key="1">
    <citation type="journal article" date="2018" name="PLoS ONE">
        <title>The draft genome of Kipferlia bialata reveals reductive genome evolution in fornicate parasites.</title>
        <authorList>
            <person name="Tanifuji G."/>
            <person name="Takabayashi S."/>
            <person name="Kume K."/>
            <person name="Takagi M."/>
            <person name="Nakayama T."/>
            <person name="Kamikawa R."/>
            <person name="Inagaki Y."/>
            <person name="Hashimoto T."/>
        </authorList>
    </citation>
    <scope>NUCLEOTIDE SEQUENCE [LARGE SCALE GENOMIC DNA]</scope>
    <source>
        <strain evidence="1">NY0173</strain>
    </source>
</reference>
<evidence type="ECO:0000313" key="2">
    <source>
        <dbReference type="Proteomes" id="UP000265618"/>
    </source>
</evidence>
<accession>A0A391NXU4</accession>
<evidence type="ECO:0000313" key="1">
    <source>
        <dbReference type="EMBL" id="GCA63283.1"/>
    </source>
</evidence>